<proteinExistence type="inferred from homology"/>
<keyword evidence="2 5" id="KW-0547">Nucleotide-binding</keyword>
<dbReference type="GO" id="GO:0003697">
    <property type="term" value="F:single-stranded DNA binding"/>
    <property type="evidence" value="ECO:0007669"/>
    <property type="project" value="TreeGrafter"/>
</dbReference>
<dbReference type="PROSITE" id="PS50162">
    <property type="entry name" value="RECA_2"/>
    <property type="match status" value="1"/>
</dbReference>
<dbReference type="Pfam" id="PF08423">
    <property type="entry name" value="Rad51"/>
    <property type="match status" value="1"/>
</dbReference>
<evidence type="ECO:0000259" key="8">
    <source>
        <dbReference type="PROSITE" id="PS50163"/>
    </source>
</evidence>
<dbReference type="SUPFAM" id="SSF52047">
    <property type="entry name" value="RNI-like"/>
    <property type="match status" value="1"/>
</dbReference>
<evidence type="ECO:0000259" key="7">
    <source>
        <dbReference type="PROSITE" id="PS50162"/>
    </source>
</evidence>
<dbReference type="InterPro" id="IPR013632">
    <property type="entry name" value="Rad51_C"/>
</dbReference>
<accession>A0AAV5D377</accession>
<comment type="similarity">
    <text evidence="5">Belongs to the RecA family.</text>
</comment>
<feature type="region of interest" description="Disordered" evidence="6">
    <location>
        <begin position="267"/>
        <end position="286"/>
    </location>
</feature>
<dbReference type="InterPro" id="IPR032675">
    <property type="entry name" value="LRR_dom_sf"/>
</dbReference>
<feature type="domain" description="RecA family profile 1" evidence="7">
    <location>
        <begin position="1"/>
        <end position="27"/>
    </location>
</feature>
<comment type="caution">
    <text evidence="9">The sequence shown here is derived from an EMBL/GenBank/DDBJ whole genome shotgun (WGS) entry which is preliminary data.</text>
</comment>
<dbReference type="GO" id="GO:0007131">
    <property type="term" value="P:reciprocal meiotic recombination"/>
    <property type="evidence" value="ECO:0007669"/>
    <property type="project" value="TreeGrafter"/>
</dbReference>
<dbReference type="GO" id="GO:0000730">
    <property type="term" value="P:DNA recombinase assembly"/>
    <property type="evidence" value="ECO:0007669"/>
    <property type="project" value="TreeGrafter"/>
</dbReference>
<evidence type="ECO:0000256" key="4">
    <source>
        <dbReference type="ARBA" id="ARBA00022840"/>
    </source>
</evidence>
<evidence type="ECO:0000256" key="6">
    <source>
        <dbReference type="SAM" id="MobiDB-lite"/>
    </source>
</evidence>
<dbReference type="Gene3D" id="3.80.10.10">
    <property type="entry name" value="Ribonuclease Inhibitor"/>
    <property type="match status" value="1"/>
</dbReference>
<keyword evidence="1" id="KW-0677">Repeat</keyword>
<dbReference type="InterPro" id="IPR055414">
    <property type="entry name" value="LRR_R13L4/SHOC2-like"/>
</dbReference>
<dbReference type="PANTHER" id="PTHR22942">
    <property type="entry name" value="RECA/RAD51/RADA DNA STRAND-PAIRING FAMILY MEMBER"/>
    <property type="match status" value="1"/>
</dbReference>
<dbReference type="GO" id="GO:0006312">
    <property type="term" value="P:mitotic recombination"/>
    <property type="evidence" value="ECO:0007669"/>
    <property type="project" value="TreeGrafter"/>
</dbReference>
<dbReference type="PANTHER" id="PTHR22942:SF69">
    <property type="entry name" value="DNA REPAIR PROTEIN RAD51 HOMOLOG A"/>
    <property type="match status" value="1"/>
</dbReference>
<protein>
    <submittedName>
        <fullName evidence="9">Uncharacterized protein</fullName>
    </submittedName>
</protein>
<dbReference type="InterPro" id="IPR020587">
    <property type="entry name" value="RecA_monomer-monomer_interface"/>
</dbReference>
<organism evidence="9 10">
    <name type="scientific">Eleusine coracana subsp. coracana</name>
    <dbReference type="NCBI Taxonomy" id="191504"/>
    <lineage>
        <taxon>Eukaryota</taxon>
        <taxon>Viridiplantae</taxon>
        <taxon>Streptophyta</taxon>
        <taxon>Embryophyta</taxon>
        <taxon>Tracheophyta</taxon>
        <taxon>Spermatophyta</taxon>
        <taxon>Magnoliopsida</taxon>
        <taxon>Liliopsida</taxon>
        <taxon>Poales</taxon>
        <taxon>Poaceae</taxon>
        <taxon>PACMAD clade</taxon>
        <taxon>Chloridoideae</taxon>
        <taxon>Cynodonteae</taxon>
        <taxon>Eleusininae</taxon>
        <taxon>Eleusine</taxon>
    </lineage>
</organism>
<dbReference type="InterPro" id="IPR027417">
    <property type="entry name" value="P-loop_NTPase"/>
</dbReference>
<evidence type="ECO:0000256" key="2">
    <source>
        <dbReference type="ARBA" id="ARBA00022741"/>
    </source>
</evidence>
<dbReference type="GO" id="GO:0042148">
    <property type="term" value="P:DNA strand invasion"/>
    <property type="evidence" value="ECO:0007669"/>
    <property type="project" value="TreeGrafter"/>
</dbReference>
<dbReference type="GO" id="GO:0000794">
    <property type="term" value="C:condensed nuclear chromosome"/>
    <property type="evidence" value="ECO:0007669"/>
    <property type="project" value="TreeGrafter"/>
</dbReference>
<keyword evidence="4 5" id="KW-0067">ATP-binding</keyword>
<evidence type="ECO:0000256" key="3">
    <source>
        <dbReference type="ARBA" id="ARBA00022821"/>
    </source>
</evidence>
<dbReference type="GO" id="GO:0070192">
    <property type="term" value="P:chromosome organization involved in meiotic cell cycle"/>
    <property type="evidence" value="ECO:0007669"/>
    <property type="project" value="TreeGrafter"/>
</dbReference>
<reference evidence="9" key="2">
    <citation type="submission" date="2021-12" db="EMBL/GenBank/DDBJ databases">
        <title>Resequencing data analysis of finger millet.</title>
        <authorList>
            <person name="Hatakeyama M."/>
            <person name="Aluri S."/>
            <person name="Balachadran M.T."/>
            <person name="Sivarajan S.R."/>
            <person name="Poveda L."/>
            <person name="Shimizu-Inatsugi R."/>
            <person name="Schlapbach R."/>
            <person name="Sreeman S.M."/>
            <person name="Shimizu K.K."/>
        </authorList>
    </citation>
    <scope>NUCLEOTIDE SEQUENCE</scope>
</reference>
<evidence type="ECO:0000256" key="5">
    <source>
        <dbReference type="RuleBase" id="RU003422"/>
    </source>
</evidence>
<dbReference type="AlphaFoldDB" id="A0AAV5D377"/>
<dbReference type="InterPro" id="IPR020588">
    <property type="entry name" value="RecA_ATP-bd"/>
</dbReference>
<dbReference type="Pfam" id="PF23598">
    <property type="entry name" value="LRR_14"/>
    <property type="match status" value="1"/>
</dbReference>
<dbReference type="SUPFAM" id="SSF52540">
    <property type="entry name" value="P-loop containing nucleoside triphosphate hydrolases"/>
    <property type="match status" value="2"/>
</dbReference>
<keyword evidence="10" id="KW-1185">Reference proteome</keyword>
<dbReference type="InterPro" id="IPR042197">
    <property type="entry name" value="Apaf_helical"/>
</dbReference>
<dbReference type="EMBL" id="BQKI01000011">
    <property type="protein sequence ID" value="GJN04901.1"/>
    <property type="molecule type" value="Genomic_DNA"/>
</dbReference>
<gene>
    <name evidence="9" type="primary">ga22482</name>
    <name evidence="9" type="ORF">PR202_ga22482</name>
</gene>
<name>A0AAV5D377_ELECO</name>
<dbReference type="GO" id="GO:0003690">
    <property type="term" value="F:double-stranded DNA binding"/>
    <property type="evidence" value="ECO:0007669"/>
    <property type="project" value="TreeGrafter"/>
</dbReference>
<keyword evidence="3" id="KW-0611">Plant defense</keyword>
<dbReference type="Proteomes" id="UP001054889">
    <property type="component" value="Unassembled WGS sequence"/>
</dbReference>
<dbReference type="GO" id="GO:0005524">
    <property type="term" value="F:ATP binding"/>
    <property type="evidence" value="ECO:0007669"/>
    <property type="project" value="UniProtKB-KW"/>
</dbReference>
<evidence type="ECO:0000313" key="10">
    <source>
        <dbReference type="Proteomes" id="UP001054889"/>
    </source>
</evidence>
<sequence length="549" mass="60490">MHMAKFLRSLQKLADEFGVAVVITNQVVAQVDGSAMFAGPQIKPIGGNIMAHASTTRLALRKGRGEERICKVISSPCLAEAEARFQLASEVAIQSRGISVNIRIELGALCKFVEAAIPRGEVAELRATERAVARVAAAEDRDERASGSATKLIDELLLKHDPPAATGYCPTKLRELCHDAEDFLDAFVVSNSGAPLRRGGSFVRRARDSVAMAARRAAGSRRRSASSVADLPEAVDAWGLGPVNCPQRDGELAARVLMGREEDDAPVAPARLGGGRRARGTTGAGKTTLAREVRRQIGAHYFDCCVWVSVFPPSRRSWRDVFVDMLRKIEEETHLVIVDEIFDKDCWRMINIALPVATPLFHRRIFGATAICPAHLVHTGDEILEKCCYAPLAIALLSGLLANKPRSTPVWKGVQKCVAATDDIALKRLAHLLRDKVTFPEWIGKMTALSCLSQFDVFQSGISAVEELGNLSELRELVLWWSPHADEFDNTAERYECLAVSLYRLKKLQSLRIHGIDDCSVDLFDHLRHPLWQLQTIELNNCYLTSITE</sequence>
<dbReference type="GO" id="GO:0000150">
    <property type="term" value="F:DNA strand exchange activity"/>
    <property type="evidence" value="ECO:0007669"/>
    <property type="project" value="TreeGrafter"/>
</dbReference>
<dbReference type="Gene3D" id="1.10.8.430">
    <property type="entry name" value="Helical domain of apoptotic protease-activating factors"/>
    <property type="match status" value="1"/>
</dbReference>
<reference evidence="9" key="1">
    <citation type="journal article" date="2018" name="DNA Res.">
        <title>Multiple hybrid de novo genome assembly of finger millet, an orphan allotetraploid crop.</title>
        <authorList>
            <person name="Hatakeyama M."/>
            <person name="Aluri S."/>
            <person name="Balachadran M.T."/>
            <person name="Sivarajan S.R."/>
            <person name="Patrignani A."/>
            <person name="Gruter S."/>
            <person name="Poveda L."/>
            <person name="Shimizu-Inatsugi R."/>
            <person name="Baeten J."/>
            <person name="Francoijs K.J."/>
            <person name="Nataraja K.N."/>
            <person name="Reddy Y.A.N."/>
            <person name="Phadnis S."/>
            <person name="Ravikumar R.L."/>
            <person name="Schlapbach R."/>
            <person name="Sreeman S.M."/>
            <person name="Shimizu K.K."/>
        </authorList>
    </citation>
    <scope>NUCLEOTIDE SEQUENCE</scope>
</reference>
<dbReference type="GO" id="GO:0140664">
    <property type="term" value="F:ATP-dependent DNA damage sensor activity"/>
    <property type="evidence" value="ECO:0007669"/>
    <property type="project" value="InterPro"/>
</dbReference>
<evidence type="ECO:0000256" key="1">
    <source>
        <dbReference type="ARBA" id="ARBA00022737"/>
    </source>
</evidence>
<dbReference type="PROSITE" id="PS50163">
    <property type="entry name" value="RECA_3"/>
    <property type="match status" value="1"/>
</dbReference>
<dbReference type="Gene3D" id="3.40.50.300">
    <property type="entry name" value="P-loop containing nucleotide triphosphate hydrolases"/>
    <property type="match status" value="2"/>
</dbReference>
<evidence type="ECO:0000313" key="9">
    <source>
        <dbReference type="EMBL" id="GJN04901.1"/>
    </source>
</evidence>
<feature type="domain" description="RecA family profile 2" evidence="8">
    <location>
        <begin position="34"/>
        <end position="99"/>
    </location>
</feature>